<dbReference type="AlphaFoldDB" id="A0A9D1JX15"/>
<name>A0A9D1JX15_9BACT</name>
<dbReference type="EMBL" id="DVJQ01000009">
    <property type="protein sequence ID" value="HIS73566.1"/>
    <property type="molecule type" value="Genomic_DNA"/>
</dbReference>
<protein>
    <submittedName>
        <fullName evidence="1">Uncharacterized protein</fullName>
    </submittedName>
</protein>
<organism evidence="1 2">
    <name type="scientific">Candidatus Galligastranaerophilus intestinavium</name>
    <dbReference type="NCBI Taxonomy" id="2840836"/>
    <lineage>
        <taxon>Bacteria</taxon>
        <taxon>Candidatus Galligastranaerophilus</taxon>
    </lineage>
</organism>
<reference evidence="1" key="1">
    <citation type="submission" date="2020-10" db="EMBL/GenBank/DDBJ databases">
        <authorList>
            <person name="Gilroy R."/>
        </authorList>
    </citation>
    <scope>NUCLEOTIDE SEQUENCE</scope>
    <source>
        <strain evidence="1">CHK152-2871</strain>
    </source>
</reference>
<sequence length="244" mass="27702">MRINLLNIKSLQMQTFTAKKHRPDGAQGANPVYAAVKATDDVQISTVKKALEELKEVEYLPNDLIYMHAIGAKPPFNNGLEAYNWLKESGAEILYADFSNKNVHACLNFDTQKGITILINSNYKDDCSHADILAISEAIFHECGHGKDFDSENSIQEELDCLSLNVLAHKYYERKYPNVFKNHDSFLFSQGVSLYPKLFFNFYKTALKNRVAEKYGYLQSGDDKHKASKIAMSIKQIYKNATLI</sequence>
<accession>A0A9D1JX15</accession>
<evidence type="ECO:0000313" key="1">
    <source>
        <dbReference type="EMBL" id="HIS73566.1"/>
    </source>
</evidence>
<comment type="caution">
    <text evidence="1">The sequence shown here is derived from an EMBL/GenBank/DDBJ whole genome shotgun (WGS) entry which is preliminary data.</text>
</comment>
<gene>
    <name evidence="1" type="ORF">IAA86_00935</name>
</gene>
<dbReference type="Proteomes" id="UP000886865">
    <property type="component" value="Unassembled WGS sequence"/>
</dbReference>
<reference evidence="1" key="2">
    <citation type="journal article" date="2021" name="PeerJ">
        <title>Extensive microbial diversity within the chicken gut microbiome revealed by metagenomics and culture.</title>
        <authorList>
            <person name="Gilroy R."/>
            <person name="Ravi A."/>
            <person name="Getino M."/>
            <person name="Pursley I."/>
            <person name="Horton D.L."/>
            <person name="Alikhan N.F."/>
            <person name="Baker D."/>
            <person name="Gharbi K."/>
            <person name="Hall N."/>
            <person name="Watson M."/>
            <person name="Adriaenssens E.M."/>
            <person name="Foster-Nyarko E."/>
            <person name="Jarju S."/>
            <person name="Secka A."/>
            <person name="Antonio M."/>
            <person name="Oren A."/>
            <person name="Chaudhuri R.R."/>
            <person name="La Ragione R."/>
            <person name="Hildebrand F."/>
            <person name="Pallen M.J."/>
        </authorList>
    </citation>
    <scope>NUCLEOTIDE SEQUENCE</scope>
    <source>
        <strain evidence="1">CHK152-2871</strain>
    </source>
</reference>
<proteinExistence type="predicted"/>
<evidence type="ECO:0000313" key="2">
    <source>
        <dbReference type="Proteomes" id="UP000886865"/>
    </source>
</evidence>